<proteinExistence type="predicted"/>
<accession>A0A1T4K016</accession>
<evidence type="ECO:0000313" key="2">
    <source>
        <dbReference type="EMBL" id="SJZ35724.1"/>
    </source>
</evidence>
<feature type="chain" id="PRO_5010580499" evidence="1">
    <location>
        <begin position="21"/>
        <end position="112"/>
    </location>
</feature>
<protein>
    <submittedName>
        <fullName evidence="2">Uncharacterized protein</fullName>
    </submittedName>
</protein>
<dbReference type="RefSeq" id="WP_078692761.1">
    <property type="nucleotide sequence ID" value="NZ_FUWX01000004.1"/>
</dbReference>
<sequence length="112" mass="12192">MKKVVTGVFLLLTVAGTALGSSEEFVIDKEVTGVNKEVLENTNHNNAKLKVDNKDIIIRSSEISNENLKNQKQVITVQENKDDLQGSLKDTGTPIWKYILGAVALVVLGVSL</sequence>
<dbReference type="Proteomes" id="UP000191153">
    <property type="component" value="Unassembled WGS sequence"/>
</dbReference>
<reference evidence="2 3" key="1">
    <citation type="submission" date="2017-02" db="EMBL/GenBank/DDBJ databases">
        <authorList>
            <person name="Peterson S.W."/>
        </authorList>
    </citation>
    <scope>NUCLEOTIDE SEQUENCE [LARGE SCALE GENOMIC DNA]</scope>
    <source>
        <strain evidence="2 3">ATCC 700028</strain>
    </source>
</reference>
<keyword evidence="3" id="KW-1185">Reference proteome</keyword>
<evidence type="ECO:0000313" key="3">
    <source>
        <dbReference type="Proteomes" id="UP000191153"/>
    </source>
</evidence>
<feature type="signal peptide" evidence="1">
    <location>
        <begin position="1"/>
        <end position="20"/>
    </location>
</feature>
<keyword evidence="1" id="KW-0732">Signal</keyword>
<name>A0A1T4K016_9FUSO</name>
<gene>
    <name evidence="2" type="ORF">SAMN02745174_00214</name>
</gene>
<dbReference type="AlphaFoldDB" id="A0A1T4K016"/>
<evidence type="ECO:0000256" key="1">
    <source>
        <dbReference type="SAM" id="SignalP"/>
    </source>
</evidence>
<organism evidence="2 3">
    <name type="scientific">Cetobacterium ceti</name>
    <dbReference type="NCBI Taxonomy" id="180163"/>
    <lineage>
        <taxon>Bacteria</taxon>
        <taxon>Fusobacteriati</taxon>
        <taxon>Fusobacteriota</taxon>
        <taxon>Fusobacteriia</taxon>
        <taxon>Fusobacteriales</taxon>
        <taxon>Fusobacteriaceae</taxon>
        <taxon>Cetobacterium</taxon>
    </lineage>
</organism>
<dbReference type="OrthoDB" id="89020at2"/>
<dbReference type="STRING" id="180163.SAMN02745174_00214"/>
<dbReference type="EMBL" id="FUWX01000004">
    <property type="protein sequence ID" value="SJZ35724.1"/>
    <property type="molecule type" value="Genomic_DNA"/>
</dbReference>